<organism evidence="10 11">
    <name type="scientific">Ectocarpus siliculosus</name>
    <name type="common">Brown alga</name>
    <name type="synonym">Conferva siliculosa</name>
    <dbReference type="NCBI Taxonomy" id="2880"/>
    <lineage>
        <taxon>Eukaryota</taxon>
        <taxon>Sar</taxon>
        <taxon>Stramenopiles</taxon>
        <taxon>Ochrophyta</taxon>
        <taxon>PX clade</taxon>
        <taxon>Phaeophyceae</taxon>
        <taxon>Ectocarpales</taxon>
        <taxon>Ectocarpaceae</taxon>
        <taxon>Ectocarpus</taxon>
    </lineage>
</organism>
<dbReference type="SUPFAM" id="SSF52058">
    <property type="entry name" value="L domain-like"/>
    <property type="match status" value="1"/>
</dbReference>
<feature type="compositionally biased region" description="Basic and acidic residues" evidence="9">
    <location>
        <begin position="217"/>
        <end position="228"/>
    </location>
</feature>
<dbReference type="FunFam" id="3.30.420.40:FF:000058">
    <property type="entry name" value="Putative actin-related protein 5"/>
    <property type="match status" value="1"/>
</dbReference>
<dbReference type="InParanoid" id="D8LK63"/>
<dbReference type="Gene3D" id="3.90.640.10">
    <property type="entry name" value="Actin, Chain A, domain 4"/>
    <property type="match status" value="1"/>
</dbReference>
<comment type="subcellular location">
    <subcellularLocation>
        <location evidence="1">Cytoplasm</location>
        <location evidence="1">Cytoskeleton</location>
    </subcellularLocation>
</comment>
<evidence type="ECO:0000256" key="8">
    <source>
        <dbReference type="RuleBase" id="RU000487"/>
    </source>
</evidence>
<dbReference type="SUPFAM" id="SSF53067">
    <property type="entry name" value="Actin-like ATPase domain"/>
    <property type="match status" value="2"/>
</dbReference>
<evidence type="ECO:0000256" key="9">
    <source>
        <dbReference type="SAM" id="MobiDB-lite"/>
    </source>
</evidence>
<name>D8LK63_ECTSI</name>
<keyword evidence="11" id="KW-1185">Reference proteome</keyword>
<feature type="region of interest" description="Disordered" evidence="9">
    <location>
        <begin position="60"/>
        <end position="108"/>
    </location>
</feature>
<dbReference type="EMBL" id="FN649760">
    <property type="protein sequence ID" value="CBN76027.1"/>
    <property type="molecule type" value="Genomic_DNA"/>
</dbReference>
<comment type="catalytic activity">
    <reaction evidence="7">
        <text>ATP + H2O = ADP + phosphate + H(+)</text>
        <dbReference type="Rhea" id="RHEA:13065"/>
        <dbReference type="ChEBI" id="CHEBI:15377"/>
        <dbReference type="ChEBI" id="CHEBI:15378"/>
        <dbReference type="ChEBI" id="CHEBI:30616"/>
        <dbReference type="ChEBI" id="CHEBI:43474"/>
        <dbReference type="ChEBI" id="CHEBI:456216"/>
    </reaction>
</comment>
<dbReference type="GO" id="GO:0005856">
    <property type="term" value="C:cytoskeleton"/>
    <property type="evidence" value="ECO:0007669"/>
    <property type="project" value="UniProtKB-SubCell"/>
</dbReference>
<proteinExistence type="inferred from homology"/>
<comment type="similarity">
    <text evidence="2 8">Belongs to the actin family.</text>
</comment>
<dbReference type="PANTHER" id="PTHR11937">
    <property type="entry name" value="ACTIN"/>
    <property type="match status" value="1"/>
</dbReference>
<evidence type="ECO:0000313" key="11">
    <source>
        <dbReference type="Proteomes" id="UP000002630"/>
    </source>
</evidence>
<dbReference type="InterPro" id="IPR032675">
    <property type="entry name" value="LRR_dom_sf"/>
</dbReference>
<dbReference type="AlphaFoldDB" id="D8LK63"/>
<dbReference type="Gene3D" id="3.80.10.10">
    <property type="entry name" value="Ribonuclease Inhibitor"/>
    <property type="match status" value="1"/>
</dbReference>
<dbReference type="FunFam" id="3.30.420.40:FF:000050">
    <property type="entry name" value="Actin, alpha skeletal muscle"/>
    <property type="match status" value="1"/>
</dbReference>
<evidence type="ECO:0000256" key="3">
    <source>
        <dbReference type="ARBA" id="ARBA00022741"/>
    </source>
</evidence>
<gene>
    <name evidence="10" type="ORF">Esi_0281_0010</name>
</gene>
<reference evidence="10 11" key="1">
    <citation type="journal article" date="2010" name="Nature">
        <title>The Ectocarpus genome and the independent evolution of multicellularity in brown algae.</title>
        <authorList>
            <person name="Cock J.M."/>
            <person name="Sterck L."/>
            <person name="Rouze P."/>
            <person name="Scornet D."/>
            <person name="Allen A.E."/>
            <person name="Amoutzias G."/>
            <person name="Anthouard V."/>
            <person name="Artiguenave F."/>
            <person name="Aury J.M."/>
            <person name="Badger J.H."/>
            <person name="Beszteri B."/>
            <person name="Billiau K."/>
            <person name="Bonnet E."/>
            <person name="Bothwell J.H."/>
            <person name="Bowler C."/>
            <person name="Boyen C."/>
            <person name="Brownlee C."/>
            <person name="Carrano C.J."/>
            <person name="Charrier B."/>
            <person name="Cho G.Y."/>
            <person name="Coelho S.M."/>
            <person name="Collen J."/>
            <person name="Corre E."/>
            <person name="Da Silva C."/>
            <person name="Delage L."/>
            <person name="Delaroque N."/>
            <person name="Dittami S.M."/>
            <person name="Doulbeau S."/>
            <person name="Elias M."/>
            <person name="Farnham G."/>
            <person name="Gachon C.M."/>
            <person name="Gschloessl B."/>
            <person name="Heesch S."/>
            <person name="Jabbari K."/>
            <person name="Jubin C."/>
            <person name="Kawai H."/>
            <person name="Kimura K."/>
            <person name="Kloareg B."/>
            <person name="Kupper F.C."/>
            <person name="Lang D."/>
            <person name="Le Bail A."/>
            <person name="Leblanc C."/>
            <person name="Lerouge P."/>
            <person name="Lohr M."/>
            <person name="Lopez P.J."/>
            <person name="Martens C."/>
            <person name="Maumus F."/>
            <person name="Michel G."/>
            <person name="Miranda-Saavedra D."/>
            <person name="Morales J."/>
            <person name="Moreau H."/>
            <person name="Motomura T."/>
            <person name="Nagasato C."/>
            <person name="Napoli C.A."/>
            <person name="Nelson D.R."/>
            <person name="Nyvall-Collen P."/>
            <person name="Peters A.F."/>
            <person name="Pommier C."/>
            <person name="Potin P."/>
            <person name="Poulain J."/>
            <person name="Quesneville H."/>
            <person name="Read B."/>
            <person name="Rensing S.A."/>
            <person name="Ritter A."/>
            <person name="Rousvoal S."/>
            <person name="Samanta M."/>
            <person name="Samson G."/>
            <person name="Schroeder D.C."/>
            <person name="Segurens B."/>
            <person name="Strittmatter M."/>
            <person name="Tonon T."/>
            <person name="Tregear J.W."/>
            <person name="Valentin K."/>
            <person name="von Dassow P."/>
            <person name="Yamagishi T."/>
            <person name="Van de Peer Y."/>
            <person name="Wincker P."/>
        </authorList>
    </citation>
    <scope>NUCLEOTIDE SEQUENCE [LARGE SCALE GENOMIC DNA]</scope>
    <source>
        <strain evidence="11">Ec32 / CCAP1310/4</strain>
    </source>
</reference>
<dbReference type="Pfam" id="PF00022">
    <property type="entry name" value="Actin"/>
    <property type="match status" value="1"/>
</dbReference>
<evidence type="ECO:0000256" key="4">
    <source>
        <dbReference type="ARBA" id="ARBA00022801"/>
    </source>
</evidence>
<accession>D8LK63</accession>
<evidence type="ECO:0000256" key="1">
    <source>
        <dbReference type="ARBA" id="ARBA00004245"/>
    </source>
</evidence>
<sequence length="717" mass="77755">MHLFSRLVCCGPGAESNVHYSDEDSSGDEFTGSGAASAAVIRWPHDTPRRLEDAGSVRVLPSDVKATAERSRHPGHRKSESVANFVPHQQQRPGGEAGAKAGEAGARWPGKQSSLTLVLDSNGLLSLPMDCPWCPAVEALWLCNNEVENLDGLLGQVNDVFPRLKSLALMGNPVWPAAAKSTSSEATGAASTAAEEEKEGVAAEGGSGGGGGGGRGKKVDPERTGEGGKEEEEERYRLHVVRRLPGLVTLDCADVTEEERNRAKEMAGASELMDVSDLLLEVEPTTDVEESLPSKLLEEDRDRRANLPDRGSLPSTWHKEAVVMDVGSGWTRMGLAGQEKPSCVFPTIVGRMDLRAYDRIAGQDERVFVGHHAIDEANKRAADRELPDRRGPMPRPILLQHPLSEGVVTDWDDMEELWRFGIEDEMQLGAMEHPVLMADSTATEPSAREKATEVLMETLSTPAVHMALQPVLALYACGPTSGLVVDIGESGTQVAPIFDGFVLETGIRWVGLGGKDITRHLAALVNAKVGLMGGDEFEPDDPCDVMELEALKAKVCFVSEDVDKDNAKMELSMSKPYTLPDGTRVTLGRERYRAAELLFDPAMSLREEDSLQNTVLDSILSCDRKTWPVLAQTVILTGGTTEMHGLNRRLQRELTKASRANGVRLKYTVMAPEDDHNNTVWIGGSMLASAGALDGLWFTRAEYEEYGAGYIHSKFAA</sequence>
<dbReference type="Gene3D" id="3.30.420.40">
    <property type="match status" value="2"/>
</dbReference>
<keyword evidence="4" id="KW-0378">Hydrolase</keyword>
<feature type="compositionally biased region" description="Low complexity" evidence="9">
    <location>
        <begin position="181"/>
        <end position="193"/>
    </location>
</feature>
<dbReference type="PRINTS" id="PR00190">
    <property type="entry name" value="ACTIN"/>
</dbReference>
<dbReference type="InterPro" id="IPR004000">
    <property type="entry name" value="Actin"/>
</dbReference>
<keyword evidence="6" id="KW-0206">Cytoskeleton</keyword>
<dbReference type="STRING" id="2880.D8LK63"/>
<feature type="compositionally biased region" description="Basic and acidic residues" evidence="9">
    <location>
        <begin position="66"/>
        <end position="80"/>
    </location>
</feature>
<protein>
    <submittedName>
        <fullName evidence="10">Actin-1</fullName>
    </submittedName>
</protein>
<keyword evidence="3" id="KW-0547">Nucleotide-binding</keyword>
<dbReference type="GO" id="GO:0016787">
    <property type="term" value="F:hydrolase activity"/>
    <property type="evidence" value="ECO:0007669"/>
    <property type="project" value="UniProtKB-KW"/>
</dbReference>
<dbReference type="SMART" id="SM00268">
    <property type="entry name" value="ACTIN"/>
    <property type="match status" value="1"/>
</dbReference>
<dbReference type="GO" id="GO:0005524">
    <property type="term" value="F:ATP binding"/>
    <property type="evidence" value="ECO:0007669"/>
    <property type="project" value="UniProtKB-KW"/>
</dbReference>
<dbReference type="Proteomes" id="UP000002630">
    <property type="component" value="Unassembled WGS sequence"/>
</dbReference>
<evidence type="ECO:0000256" key="7">
    <source>
        <dbReference type="ARBA" id="ARBA00049360"/>
    </source>
</evidence>
<evidence type="ECO:0000256" key="2">
    <source>
        <dbReference type="ARBA" id="ARBA00006752"/>
    </source>
</evidence>
<evidence type="ECO:0000313" key="10">
    <source>
        <dbReference type="EMBL" id="CBN76027.1"/>
    </source>
</evidence>
<feature type="region of interest" description="Disordered" evidence="9">
    <location>
        <begin position="181"/>
        <end position="234"/>
    </location>
</feature>
<evidence type="ECO:0000256" key="6">
    <source>
        <dbReference type="ARBA" id="ARBA00023212"/>
    </source>
</evidence>
<dbReference type="OrthoDB" id="186715at2759"/>
<keyword evidence="6" id="KW-0963">Cytoplasm</keyword>
<feature type="compositionally biased region" description="Gly residues" evidence="9">
    <location>
        <begin position="203"/>
        <end position="214"/>
    </location>
</feature>
<dbReference type="eggNOG" id="KOG0676">
    <property type="taxonomic scope" value="Eukaryota"/>
</dbReference>
<evidence type="ECO:0000256" key="5">
    <source>
        <dbReference type="ARBA" id="ARBA00022840"/>
    </source>
</evidence>
<dbReference type="InterPro" id="IPR043129">
    <property type="entry name" value="ATPase_NBD"/>
</dbReference>
<keyword evidence="5" id="KW-0067">ATP-binding</keyword>